<protein>
    <recommendedName>
        <fullName evidence="4">DUF4337 domain-containing protein</fullName>
    </recommendedName>
</protein>
<dbReference type="EMBL" id="JAVDRL010000023">
    <property type="protein sequence ID" value="MDR6534228.1"/>
    <property type="molecule type" value="Genomic_DNA"/>
</dbReference>
<feature type="transmembrane region" description="Helical" evidence="1">
    <location>
        <begin position="18"/>
        <end position="34"/>
    </location>
</feature>
<evidence type="ECO:0000313" key="2">
    <source>
        <dbReference type="EMBL" id="MDR6534228.1"/>
    </source>
</evidence>
<accession>A0ABU1N6Z5</accession>
<keyword evidence="1" id="KW-0472">Membrane</keyword>
<feature type="transmembrane region" description="Helical" evidence="1">
    <location>
        <begin position="136"/>
        <end position="155"/>
    </location>
</feature>
<keyword evidence="1" id="KW-0812">Transmembrane</keyword>
<evidence type="ECO:0000256" key="1">
    <source>
        <dbReference type="SAM" id="Phobius"/>
    </source>
</evidence>
<feature type="transmembrane region" description="Helical" evidence="1">
    <location>
        <begin position="161"/>
        <end position="180"/>
    </location>
</feature>
<dbReference type="InterPro" id="IPR025570">
    <property type="entry name" value="DUF4337"/>
</dbReference>
<evidence type="ECO:0008006" key="4">
    <source>
        <dbReference type="Google" id="ProtNLM"/>
    </source>
</evidence>
<name>A0ABU1N6Z5_9CAUL</name>
<evidence type="ECO:0000313" key="3">
    <source>
        <dbReference type="Proteomes" id="UP001262754"/>
    </source>
</evidence>
<keyword evidence="1" id="KW-1133">Transmembrane helix</keyword>
<organism evidence="2 3">
    <name type="scientific">Caulobacter rhizosphaerae</name>
    <dbReference type="NCBI Taxonomy" id="2010972"/>
    <lineage>
        <taxon>Bacteria</taxon>
        <taxon>Pseudomonadati</taxon>
        <taxon>Pseudomonadota</taxon>
        <taxon>Alphaproteobacteria</taxon>
        <taxon>Caulobacterales</taxon>
        <taxon>Caulobacteraceae</taxon>
        <taxon>Caulobacter</taxon>
    </lineage>
</organism>
<dbReference type="Proteomes" id="UP001262754">
    <property type="component" value="Unassembled WGS sequence"/>
</dbReference>
<sequence>MDIEIGAEAEDKSFNRRVAITVVALSIFMGLCGVKDGNIVQAMQQAQSDGVDAWNEYQATKTKLHIDETAVDQARLLAVSGGETTRAAVNLETVRLEAEMGKYRSEIPALKARAEGYAGQYDALNVHDDQFDASDALISIAVSIAAVAALVEIPAALWASWAFGALGVVMGLAGFLGWSLHSALLGKLLG</sequence>
<gene>
    <name evidence="2" type="ORF">J2800_004999</name>
</gene>
<proteinExistence type="predicted"/>
<dbReference type="RefSeq" id="WP_310035434.1">
    <property type="nucleotide sequence ID" value="NZ_JAVDRL010000023.1"/>
</dbReference>
<dbReference type="Pfam" id="PF14235">
    <property type="entry name" value="DUF4337"/>
    <property type="match status" value="1"/>
</dbReference>
<reference evidence="2 3" key="1">
    <citation type="submission" date="2023-07" db="EMBL/GenBank/DDBJ databases">
        <title>Sorghum-associated microbial communities from plants grown in Nebraska, USA.</title>
        <authorList>
            <person name="Schachtman D."/>
        </authorList>
    </citation>
    <scope>NUCLEOTIDE SEQUENCE [LARGE SCALE GENOMIC DNA]</scope>
    <source>
        <strain evidence="2 3">DS2154</strain>
    </source>
</reference>
<keyword evidence="3" id="KW-1185">Reference proteome</keyword>
<comment type="caution">
    <text evidence="2">The sequence shown here is derived from an EMBL/GenBank/DDBJ whole genome shotgun (WGS) entry which is preliminary data.</text>
</comment>